<evidence type="ECO:0000313" key="1">
    <source>
        <dbReference type="EMBL" id="KAF3840350.1"/>
    </source>
</evidence>
<keyword evidence="2" id="KW-1185">Reference proteome</keyword>
<proteinExistence type="predicted"/>
<accession>A0A7J5XTC6</accession>
<dbReference type="Proteomes" id="UP000518266">
    <property type="component" value="Unassembled WGS sequence"/>
</dbReference>
<organism evidence="1 2">
    <name type="scientific">Dissostichus mawsoni</name>
    <name type="common">Antarctic cod</name>
    <dbReference type="NCBI Taxonomy" id="36200"/>
    <lineage>
        <taxon>Eukaryota</taxon>
        <taxon>Metazoa</taxon>
        <taxon>Chordata</taxon>
        <taxon>Craniata</taxon>
        <taxon>Vertebrata</taxon>
        <taxon>Euteleostomi</taxon>
        <taxon>Actinopterygii</taxon>
        <taxon>Neopterygii</taxon>
        <taxon>Teleostei</taxon>
        <taxon>Neoteleostei</taxon>
        <taxon>Acanthomorphata</taxon>
        <taxon>Eupercaria</taxon>
        <taxon>Perciformes</taxon>
        <taxon>Notothenioidei</taxon>
        <taxon>Nototheniidae</taxon>
        <taxon>Dissostichus</taxon>
    </lineage>
</organism>
<dbReference type="EMBL" id="JAAKFY010000021">
    <property type="protein sequence ID" value="KAF3840350.1"/>
    <property type="molecule type" value="Genomic_DNA"/>
</dbReference>
<protein>
    <submittedName>
        <fullName evidence="1">Uncharacterized protein</fullName>
    </submittedName>
</protein>
<dbReference type="OrthoDB" id="6512834at2759"/>
<name>A0A7J5XTC6_DISMA</name>
<reference evidence="1 2" key="1">
    <citation type="submission" date="2020-03" db="EMBL/GenBank/DDBJ databases">
        <title>Dissostichus mawsoni Genome sequencing and assembly.</title>
        <authorList>
            <person name="Park H."/>
        </authorList>
    </citation>
    <scope>NUCLEOTIDE SEQUENCE [LARGE SCALE GENOMIC DNA]</scope>
    <source>
        <strain evidence="1">DM0001</strain>
        <tissue evidence="1">Muscle</tissue>
    </source>
</reference>
<gene>
    <name evidence="1" type="ORF">F7725_019067</name>
</gene>
<sequence length="94" mass="10516">MDALDRFSPSLMDLLEEEEGCHWPISTTEPTDIRCLCVRGLPIILGDEPSAFFKTCTDAADKEVYSQTPLGILSVGEILSSTHPVWQSSWRGMW</sequence>
<comment type="caution">
    <text evidence="1">The sequence shown here is derived from an EMBL/GenBank/DDBJ whole genome shotgun (WGS) entry which is preliminary data.</text>
</comment>
<dbReference type="AlphaFoldDB" id="A0A7J5XTC6"/>
<evidence type="ECO:0000313" key="2">
    <source>
        <dbReference type="Proteomes" id="UP000518266"/>
    </source>
</evidence>